<dbReference type="NCBIfam" id="TIGR01056">
    <property type="entry name" value="topB"/>
    <property type="match status" value="1"/>
</dbReference>
<comment type="similarity">
    <text evidence="2">Belongs to the type IA topoisomerase family.</text>
</comment>
<evidence type="ECO:0000313" key="15">
    <source>
        <dbReference type="Proteomes" id="UP000239047"/>
    </source>
</evidence>
<evidence type="ECO:0000256" key="7">
    <source>
        <dbReference type="ARBA" id="ARBA00023125"/>
    </source>
</evidence>
<dbReference type="PANTHER" id="PTHR11390:SF21">
    <property type="entry name" value="DNA TOPOISOMERASE 3-ALPHA"/>
    <property type="match status" value="1"/>
</dbReference>
<dbReference type="Proteomes" id="UP000239047">
    <property type="component" value="Unassembled WGS sequence"/>
</dbReference>
<dbReference type="SMART" id="SM00493">
    <property type="entry name" value="TOPRIM"/>
    <property type="match status" value="1"/>
</dbReference>
<dbReference type="InterPro" id="IPR005738">
    <property type="entry name" value="TopoIII"/>
</dbReference>
<dbReference type="Pfam" id="PF01751">
    <property type="entry name" value="Toprim"/>
    <property type="match status" value="1"/>
</dbReference>
<keyword evidence="4" id="KW-0479">Metal-binding</keyword>
<evidence type="ECO:0000256" key="12">
    <source>
        <dbReference type="ARBA" id="ARBA00032877"/>
    </source>
</evidence>
<dbReference type="InterPro" id="IPR006171">
    <property type="entry name" value="TOPRIM_dom"/>
</dbReference>
<evidence type="ECO:0000256" key="6">
    <source>
        <dbReference type="ARBA" id="ARBA00023029"/>
    </source>
</evidence>
<comment type="caution">
    <text evidence="14">The sequence shown here is derived from an EMBL/GenBank/DDBJ whole genome shotgun (WGS) entry which is preliminary data.</text>
</comment>
<evidence type="ECO:0000256" key="8">
    <source>
        <dbReference type="ARBA" id="ARBA00023235"/>
    </source>
</evidence>
<dbReference type="PROSITE" id="PS52039">
    <property type="entry name" value="TOPO_IA_2"/>
    <property type="match status" value="1"/>
</dbReference>
<dbReference type="GO" id="GO:0046872">
    <property type="term" value="F:metal ion binding"/>
    <property type="evidence" value="ECO:0007669"/>
    <property type="project" value="UniProtKB-KW"/>
</dbReference>
<dbReference type="RefSeq" id="WP_104057227.1">
    <property type="nucleotide sequence ID" value="NZ_PREZ01000002.1"/>
</dbReference>
<dbReference type="GO" id="GO:0006310">
    <property type="term" value="P:DNA recombination"/>
    <property type="evidence" value="ECO:0007669"/>
    <property type="project" value="TreeGrafter"/>
</dbReference>
<dbReference type="Gene3D" id="1.10.460.10">
    <property type="entry name" value="Topoisomerase I, domain 2"/>
    <property type="match status" value="1"/>
</dbReference>
<evidence type="ECO:0000313" key="14">
    <source>
        <dbReference type="EMBL" id="PPA71739.1"/>
    </source>
</evidence>
<dbReference type="InterPro" id="IPR003602">
    <property type="entry name" value="Topo_IA_DNA-bd_dom"/>
</dbReference>
<dbReference type="InterPro" id="IPR013824">
    <property type="entry name" value="Topo_IA_cen_sub1"/>
</dbReference>
<accession>A0A2S5GFH5</accession>
<dbReference type="InterPro" id="IPR013497">
    <property type="entry name" value="Topo_IA_cen"/>
</dbReference>
<dbReference type="OrthoDB" id="9803554at2"/>
<dbReference type="InterPro" id="IPR025589">
    <property type="entry name" value="Toprim_C_rpt"/>
</dbReference>
<keyword evidence="7" id="KW-0238">DNA-binding</keyword>
<dbReference type="SMART" id="SM00437">
    <property type="entry name" value="TOP1Ac"/>
    <property type="match status" value="1"/>
</dbReference>
<keyword evidence="5" id="KW-0460">Magnesium</keyword>
<keyword evidence="15" id="KW-1185">Reference proteome</keyword>
<dbReference type="CDD" id="cd03362">
    <property type="entry name" value="TOPRIM_TopoIA_TopoIII"/>
    <property type="match status" value="1"/>
</dbReference>
<dbReference type="AlphaFoldDB" id="A0A2S5GFH5"/>
<evidence type="ECO:0000256" key="10">
    <source>
        <dbReference type="ARBA" id="ARBA00031985"/>
    </source>
</evidence>
<dbReference type="GO" id="GO:0006281">
    <property type="term" value="P:DNA repair"/>
    <property type="evidence" value="ECO:0007669"/>
    <property type="project" value="TreeGrafter"/>
</dbReference>
<dbReference type="Gene3D" id="3.40.50.140">
    <property type="match status" value="1"/>
</dbReference>
<evidence type="ECO:0000256" key="11">
    <source>
        <dbReference type="ARBA" id="ARBA00032235"/>
    </source>
</evidence>
<dbReference type="GO" id="GO:0043597">
    <property type="term" value="C:cytoplasmic replication fork"/>
    <property type="evidence" value="ECO:0007669"/>
    <property type="project" value="TreeGrafter"/>
</dbReference>
<dbReference type="InterPro" id="IPR023405">
    <property type="entry name" value="Topo_IA_core_domain"/>
</dbReference>
<evidence type="ECO:0000256" key="3">
    <source>
        <dbReference type="ARBA" id="ARBA00012891"/>
    </source>
</evidence>
<evidence type="ECO:0000256" key="4">
    <source>
        <dbReference type="ARBA" id="ARBA00022723"/>
    </source>
</evidence>
<dbReference type="GO" id="GO:0006265">
    <property type="term" value="P:DNA topological change"/>
    <property type="evidence" value="ECO:0007669"/>
    <property type="project" value="InterPro"/>
</dbReference>
<evidence type="ECO:0000256" key="9">
    <source>
        <dbReference type="ARBA" id="ARBA00030003"/>
    </source>
</evidence>
<protein>
    <recommendedName>
        <fullName evidence="3">DNA topoisomerase</fullName>
        <ecNumber evidence="3">5.6.2.1</ecNumber>
    </recommendedName>
    <alternativeName>
        <fullName evidence="12">Omega-protein</fullName>
    </alternativeName>
    <alternativeName>
        <fullName evidence="11">Relaxing enzyme</fullName>
    </alternativeName>
    <alternativeName>
        <fullName evidence="9">Swivelase</fullName>
    </alternativeName>
    <alternativeName>
        <fullName evidence="10">Untwisting enzyme</fullName>
    </alternativeName>
</protein>
<keyword evidence="6" id="KW-0799">Topoisomerase</keyword>
<comment type="catalytic activity">
    <reaction evidence="1">
        <text>ATP-independent breakage of single-stranded DNA, followed by passage and rejoining.</text>
        <dbReference type="EC" id="5.6.2.1"/>
    </reaction>
</comment>
<proteinExistence type="inferred from homology"/>
<dbReference type="Gene3D" id="1.10.290.10">
    <property type="entry name" value="Topoisomerase I, domain 4"/>
    <property type="match status" value="1"/>
</dbReference>
<organism evidence="14 15">
    <name type="scientific">Jeotgalibacillus proteolyticus</name>
    <dbReference type="NCBI Taxonomy" id="2082395"/>
    <lineage>
        <taxon>Bacteria</taxon>
        <taxon>Bacillati</taxon>
        <taxon>Bacillota</taxon>
        <taxon>Bacilli</taxon>
        <taxon>Bacillales</taxon>
        <taxon>Caryophanaceae</taxon>
        <taxon>Jeotgalibacillus</taxon>
    </lineage>
</organism>
<evidence type="ECO:0000256" key="5">
    <source>
        <dbReference type="ARBA" id="ARBA00022842"/>
    </source>
</evidence>
<dbReference type="PROSITE" id="PS00396">
    <property type="entry name" value="TOPO_IA_1"/>
    <property type="match status" value="1"/>
</dbReference>
<sequence length="711" mass="80687">MSLVVILAEKPSQAKSYADAFSKAKKQDGYFEIEDSLFTSRAVITWGFGHLVTLQEPHAYKPEWKKWKLDVLPIIPDSFRFTVPYDKRQQFGIVSRLLKEASTIIVATDSDREGENIARSIISHAGMSHKPSQRLWINSLEKDAIRKGFESLREGSGYIPLYKEAQTRQMSDWLVGMNLSRLYTLLLQKKGVDGPFSVGRVQTPTLYMIWQRHHEIEHFKPEPYFDLEADVKADNGSFIAKHDKRFPSKEKALETLNKHRIEPTRLTEGVITKAEKKKKKTQAPSLHSLSSLQANLNRRFKYSPSAVLKTVQDLYEKKLVSYPRTDCTFITRNEFNYLSNQLDKMKSGAGVEFETYYSRPRPKYVQDSKVQEHYAIIPTKKVLKPEQVKALAPKERNIYLEILRSVLAMFHDDYHFEETKIEVSVNGLIFKAGGKVEIKKGWKSLFSEEKKTKDKDEQALPLVQTGQSIQSSVDIKEGITKPPKPYTEGNLITMMKTAGKTVEDEKAQAILKETEGIGTEATRAAIIETLKKQEYITISKNIVSVTQKGITLCQVIEGTLLSSPEMTAKWEAYLKKIGTEQGSQEAFIQNIQKFITHLLEAAPQKIDNTPLQRTEKKMGAQEAVVLCPACKKGHIIDRGKFYGCTDYASGCKQTFPKVFLGKRLTPSQIKSLCQKGRTALIKGFKSKAGKRFSAALLFKEGKLEFDFPKAK</sequence>
<dbReference type="NCBIfam" id="NF005829">
    <property type="entry name" value="PRK07726.1"/>
    <property type="match status" value="1"/>
</dbReference>
<evidence type="ECO:0000259" key="13">
    <source>
        <dbReference type="PROSITE" id="PS52039"/>
    </source>
</evidence>
<dbReference type="CDD" id="cd00186">
    <property type="entry name" value="TOP1Ac"/>
    <property type="match status" value="1"/>
</dbReference>
<dbReference type="EC" id="5.6.2.1" evidence="3"/>
<dbReference type="InterPro" id="IPR003601">
    <property type="entry name" value="Topo_IA_2"/>
</dbReference>
<dbReference type="PANTHER" id="PTHR11390">
    <property type="entry name" value="PROKARYOTIC DNA TOPOISOMERASE"/>
    <property type="match status" value="1"/>
</dbReference>
<dbReference type="Gene3D" id="2.70.20.10">
    <property type="entry name" value="Topoisomerase I, domain 3"/>
    <property type="match status" value="1"/>
</dbReference>
<reference evidence="14 15" key="1">
    <citation type="submission" date="2018-02" db="EMBL/GenBank/DDBJ databases">
        <title>Jeotgalibacillus proteolyticum sp. nov. a protease producing bacterium isolated from ocean sediments of Laizhou Bay.</title>
        <authorList>
            <person name="Li Y."/>
        </authorList>
    </citation>
    <scope>NUCLEOTIDE SEQUENCE [LARGE SCALE GENOMIC DNA]</scope>
    <source>
        <strain evidence="14 15">22-7</strain>
    </source>
</reference>
<name>A0A2S5GFH5_9BACL</name>
<dbReference type="GO" id="GO:0003917">
    <property type="term" value="F:DNA topoisomerase type I (single strand cut, ATP-independent) activity"/>
    <property type="evidence" value="ECO:0007669"/>
    <property type="project" value="UniProtKB-EC"/>
</dbReference>
<dbReference type="Pfam" id="PF01131">
    <property type="entry name" value="Topoisom_bac"/>
    <property type="match status" value="1"/>
</dbReference>
<dbReference type="EMBL" id="PREZ01000002">
    <property type="protein sequence ID" value="PPA71739.1"/>
    <property type="molecule type" value="Genomic_DNA"/>
</dbReference>
<dbReference type="SUPFAM" id="SSF56712">
    <property type="entry name" value="Prokaryotic type I DNA topoisomerase"/>
    <property type="match status" value="1"/>
</dbReference>
<dbReference type="GO" id="GO:0003677">
    <property type="term" value="F:DNA binding"/>
    <property type="evidence" value="ECO:0007669"/>
    <property type="project" value="UniProtKB-KW"/>
</dbReference>
<feature type="domain" description="Topo IA-type catalytic" evidence="13">
    <location>
        <begin position="158"/>
        <end position="599"/>
    </location>
</feature>
<dbReference type="InterPro" id="IPR000380">
    <property type="entry name" value="Topo_IA"/>
</dbReference>
<dbReference type="InterPro" id="IPR013825">
    <property type="entry name" value="Topo_IA_cen_sub2"/>
</dbReference>
<evidence type="ECO:0000256" key="2">
    <source>
        <dbReference type="ARBA" id="ARBA00009446"/>
    </source>
</evidence>
<dbReference type="InterPro" id="IPR013826">
    <property type="entry name" value="Topo_IA_cen_sub3"/>
</dbReference>
<dbReference type="InterPro" id="IPR023406">
    <property type="entry name" value="Topo_IA_AS"/>
</dbReference>
<gene>
    <name evidence="14" type="ORF">C4B60_06735</name>
</gene>
<dbReference type="InterPro" id="IPR034144">
    <property type="entry name" value="TOPRIM_TopoIII"/>
</dbReference>
<dbReference type="Pfam" id="PF13342">
    <property type="entry name" value="Toprim_Crpt"/>
    <property type="match status" value="1"/>
</dbReference>
<evidence type="ECO:0000256" key="1">
    <source>
        <dbReference type="ARBA" id="ARBA00000213"/>
    </source>
</evidence>
<keyword evidence="8 14" id="KW-0413">Isomerase</keyword>
<dbReference type="PRINTS" id="PR00417">
    <property type="entry name" value="PRTPISMRASEI"/>
</dbReference>
<dbReference type="SMART" id="SM00436">
    <property type="entry name" value="TOP1Bc"/>
    <property type="match status" value="1"/>
</dbReference>